<dbReference type="InterPro" id="IPR000805">
    <property type="entry name" value="Glyco_hydro_26"/>
</dbReference>
<evidence type="ECO:0000313" key="6">
    <source>
        <dbReference type="EMBL" id="AOS43239.1"/>
    </source>
</evidence>
<feature type="active site" description="Nucleophile" evidence="4">
    <location>
        <position position="269"/>
    </location>
</feature>
<protein>
    <submittedName>
        <fullName evidence="6">Mannan endo-1,4-beta-mannosidase A and B</fullName>
        <ecNumber evidence="6">3.2.1.78</ecNumber>
    </submittedName>
</protein>
<proteinExistence type="inferred from homology"/>
<evidence type="ECO:0000256" key="4">
    <source>
        <dbReference type="PROSITE-ProRule" id="PRU01100"/>
    </source>
</evidence>
<comment type="similarity">
    <text evidence="1 4">Belongs to the glycosyl hydrolase 26 family.</text>
</comment>
<dbReference type="KEGG" id="obg:Verru16b_00282"/>
<dbReference type="PANTHER" id="PTHR40079:SF4">
    <property type="entry name" value="GH26 DOMAIN-CONTAINING PROTEIN-RELATED"/>
    <property type="match status" value="1"/>
</dbReference>
<dbReference type="EC" id="3.2.1.78" evidence="6"/>
<dbReference type="InterPro" id="IPR017853">
    <property type="entry name" value="GH"/>
</dbReference>
<accession>A0A1I7PHY9</accession>
<keyword evidence="7" id="KW-1185">Reference proteome</keyword>
<dbReference type="Pfam" id="PF02156">
    <property type="entry name" value="Glyco_hydro_26"/>
    <property type="match status" value="1"/>
</dbReference>
<dbReference type="AlphaFoldDB" id="A0A1I7PHY9"/>
<evidence type="ECO:0000256" key="1">
    <source>
        <dbReference type="ARBA" id="ARBA00007754"/>
    </source>
</evidence>
<dbReference type="PROSITE" id="PS51764">
    <property type="entry name" value="GH26"/>
    <property type="match status" value="1"/>
</dbReference>
<evidence type="ECO:0000256" key="3">
    <source>
        <dbReference type="ARBA" id="ARBA00023295"/>
    </source>
</evidence>
<reference evidence="6 7" key="1">
    <citation type="submission" date="2016-06" db="EMBL/GenBank/DDBJ databases">
        <title>Three novel species with peptidoglycan cell walls form the new genus Lacunisphaera gen. nov. in the family Opitutaceae of the verrucomicrobial subdivision 4.</title>
        <authorList>
            <person name="Rast P."/>
            <person name="Gloeckner I."/>
            <person name="Jogler M."/>
            <person name="Boedeker C."/>
            <person name="Jeske O."/>
            <person name="Wiegand S."/>
            <person name="Reinhardt R."/>
            <person name="Schumann P."/>
            <person name="Rohde M."/>
            <person name="Spring S."/>
            <person name="Gloeckner F.O."/>
            <person name="Jogler C."/>
        </authorList>
    </citation>
    <scope>NUCLEOTIDE SEQUENCE [LARGE SCALE GENOMIC DNA]</scope>
    <source>
        <strain evidence="6 7">IG16b</strain>
    </source>
</reference>
<dbReference type="PRINTS" id="PR00739">
    <property type="entry name" value="GLHYDRLASE26"/>
</dbReference>
<dbReference type="GO" id="GO:0006080">
    <property type="term" value="P:substituted mannan metabolic process"/>
    <property type="evidence" value="ECO:0007669"/>
    <property type="project" value="InterPro"/>
</dbReference>
<feature type="active site" description="Proton donor" evidence="4">
    <location>
        <position position="176"/>
    </location>
</feature>
<gene>
    <name evidence="6" type="ORF">Verru16b_00282</name>
</gene>
<dbReference type="Gene3D" id="3.20.20.80">
    <property type="entry name" value="Glycosidases"/>
    <property type="match status" value="1"/>
</dbReference>
<keyword evidence="2 4" id="KW-0378">Hydrolase</keyword>
<evidence type="ECO:0000313" key="7">
    <source>
        <dbReference type="Proteomes" id="UP000095228"/>
    </source>
</evidence>
<dbReference type="STRING" id="1838286.Verru16b_00282"/>
<name>A0A1I7PHY9_9BACT</name>
<dbReference type="InterPro" id="IPR022790">
    <property type="entry name" value="GH26_dom"/>
</dbReference>
<evidence type="ECO:0000259" key="5">
    <source>
        <dbReference type="PROSITE" id="PS51764"/>
    </source>
</evidence>
<feature type="domain" description="GH26" evidence="5">
    <location>
        <begin position="27"/>
        <end position="329"/>
    </location>
</feature>
<dbReference type="SUPFAM" id="SSF51445">
    <property type="entry name" value="(Trans)glycosidases"/>
    <property type="match status" value="1"/>
</dbReference>
<dbReference type="PANTHER" id="PTHR40079">
    <property type="entry name" value="MANNAN ENDO-1,4-BETA-MANNOSIDASE E-RELATED"/>
    <property type="match status" value="1"/>
</dbReference>
<evidence type="ECO:0000256" key="2">
    <source>
        <dbReference type="ARBA" id="ARBA00022801"/>
    </source>
</evidence>
<dbReference type="Proteomes" id="UP000095228">
    <property type="component" value="Chromosome"/>
</dbReference>
<sequence>MLLVLALAFTAARAADPTAPADPDLNPRGRAILSWFQQLSAGSELRLVSGQFAGWSGSASIGELGRIHAATGRWPVMIGLDYCGWDKGEALLDVRQPNQLATAYWQAGGLVNLSWHAPNPSKPNGGGLKERGMDLATVLTPGATHDRWMKYLDAVAAGLQELQAAGVVVIWRPLHEMNGGWFWWGAQDPATFIAVWRHMFDYLTQTKKLHNLIWAYSPNHGQKPADAYYPGDAYVDLVGLDAYTDHINPDKIIGFERYAGIRKPIGLTEYGPHGASKPPGDYDYRRLLDGIEKNFPQLRHFLVWNEKWNPASNHFAREFYNDPRVLTRETMPPGLAGP</sequence>
<dbReference type="GO" id="GO:0016985">
    <property type="term" value="F:mannan endo-1,4-beta-mannosidase activity"/>
    <property type="evidence" value="ECO:0007669"/>
    <property type="project" value="UniProtKB-EC"/>
</dbReference>
<keyword evidence="3 4" id="KW-0326">Glycosidase</keyword>
<organism evidence="6 7">
    <name type="scientific">Lacunisphaera limnophila</name>
    <dbReference type="NCBI Taxonomy" id="1838286"/>
    <lineage>
        <taxon>Bacteria</taxon>
        <taxon>Pseudomonadati</taxon>
        <taxon>Verrucomicrobiota</taxon>
        <taxon>Opitutia</taxon>
        <taxon>Opitutales</taxon>
        <taxon>Opitutaceae</taxon>
        <taxon>Lacunisphaera</taxon>
    </lineage>
</organism>
<dbReference type="EMBL" id="CP016094">
    <property type="protein sequence ID" value="AOS43239.1"/>
    <property type="molecule type" value="Genomic_DNA"/>
</dbReference>